<feature type="transmembrane region" description="Helical" evidence="5">
    <location>
        <begin position="105"/>
        <end position="123"/>
    </location>
</feature>
<evidence type="ECO:0000313" key="7">
    <source>
        <dbReference type="Proteomes" id="UP000244090"/>
    </source>
</evidence>
<keyword evidence="4 5" id="KW-0472">Membrane</keyword>
<dbReference type="AlphaFoldDB" id="A0A2T6BWU9"/>
<sequence>MSKIVVKSTIFFYLNSTLTQNSTPMDSNFTKIIRFILGLILIVFGANKLLMIFMESGFLPQPSMPPKAGEFMGSLNASGYMLPIVGALEVYVGILLILKKWVPFALILLAPISVNILLFHFFLDLSGGMIGALVVATLNGILIYKHWSQFKPLFY</sequence>
<comment type="caution">
    <text evidence="6">The sequence shown here is derived from an EMBL/GenBank/DDBJ whole genome shotgun (WGS) entry which is preliminary data.</text>
</comment>
<keyword evidence="2 5" id="KW-0812">Transmembrane</keyword>
<dbReference type="EMBL" id="QBKT01000006">
    <property type="protein sequence ID" value="PTX60552.1"/>
    <property type="molecule type" value="Genomic_DNA"/>
</dbReference>
<dbReference type="Proteomes" id="UP000244090">
    <property type="component" value="Unassembled WGS sequence"/>
</dbReference>
<evidence type="ECO:0000313" key="6">
    <source>
        <dbReference type="EMBL" id="PTX60552.1"/>
    </source>
</evidence>
<feature type="transmembrane region" description="Helical" evidence="5">
    <location>
        <begin position="35"/>
        <end position="59"/>
    </location>
</feature>
<dbReference type="GO" id="GO:0016020">
    <property type="term" value="C:membrane"/>
    <property type="evidence" value="ECO:0007669"/>
    <property type="project" value="UniProtKB-SubCell"/>
</dbReference>
<organism evidence="6 7">
    <name type="scientific">Kordia periserrulae</name>
    <dbReference type="NCBI Taxonomy" id="701523"/>
    <lineage>
        <taxon>Bacteria</taxon>
        <taxon>Pseudomonadati</taxon>
        <taxon>Bacteroidota</taxon>
        <taxon>Flavobacteriia</taxon>
        <taxon>Flavobacteriales</taxon>
        <taxon>Flavobacteriaceae</taxon>
        <taxon>Kordia</taxon>
    </lineage>
</organism>
<evidence type="ECO:0000256" key="3">
    <source>
        <dbReference type="ARBA" id="ARBA00022989"/>
    </source>
</evidence>
<evidence type="ECO:0000256" key="5">
    <source>
        <dbReference type="SAM" id="Phobius"/>
    </source>
</evidence>
<evidence type="ECO:0000256" key="4">
    <source>
        <dbReference type="ARBA" id="ARBA00023136"/>
    </source>
</evidence>
<proteinExistence type="predicted"/>
<comment type="subcellular location">
    <subcellularLocation>
        <location evidence="1">Membrane</location>
        <topology evidence="1">Multi-pass membrane protein</topology>
    </subcellularLocation>
</comment>
<evidence type="ECO:0000256" key="1">
    <source>
        <dbReference type="ARBA" id="ARBA00004141"/>
    </source>
</evidence>
<name>A0A2T6BWU9_9FLAO</name>
<reference evidence="6 7" key="1">
    <citation type="submission" date="2018-04" db="EMBL/GenBank/DDBJ databases">
        <title>Genomic Encyclopedia of Archaeal and Bacterial Type Strains, Phase II (KMG-II): from individual species to whole genera.</title>
        <authorList>
            <person name="Goeker M."/>
        </authorList>
    </citation>
    <scope>NUCLEOTIDE SEQUENCE [LARGE SCALE GENOMIC DNA]</scope>
    <source>
        <strain evidence="6 7">DSM 25731</strain>
    </source>
</reference>
<dbReference type="InterPro" id="IPR032808">
    <property type="entry name" value="DoxX"/>
</dbReference>
<feature type="transmembrane region" description="Helical" evidence="5">
    <location>
        <begin position="79"/>
        <end position="98"/>
    </location>
</feature>
<gene>
    <name evidence="6" type="ORF">C8N46_106198</name>
</gene>
<accession>A0A2T6BWU9</accession>
<feature type="transmembrane region" description="Helical" evidence="5">
    <location>
        <begin position="129"/>
        <end position="147"/>
    </location>
</feature>
<keyword evidence="7" id="KW-1185">Reference proteome</keyword>
<protein>
    <submittedName>
        <fullName evidence="6">DoxX-like protein</fullName>
    </submittedName>
</protein>
<evidence type="ECO:0000256" key="2">
    <source>
        <dbReference type="ARBA" id="ARBA00022692"/>
    </source>
</evidence>
<keyword evidence="3 5" id="KW-1133">Transmembrane helix</keyword>
<dbReference type="Pfam" id="PF07681">
    <property type="entry name" value="DoxX"/>
    <property type="match status" value="1"/>
</dbReference>